<evidence type="ECO:0000256" key="5">
    <source>
        <dbReference type="ARBA" id="ARBA00022573"/>
    </source>
</evidence>
<reference evidence="12" key="1">
    <citation type="journal article" date="2019" name="PLoS Negl. Trop. Dis.">
        <title>Revisiting the worldwide diversity of Leptospira species in the environment.</title>
        <authorList>
            <person name="Vincent A.T."/>
            <person name="Schiettekatte O."/>
            <person name="Bourhy P."/>
            <person name="Veyrier F.J."/>
            <person name="Picardeau M."/>
        </authorList>
    </citation>
    <scope>NUCLEOTIDE SEQUENCE [LARGE SCALE GENOMIC DNA]</scope>
    <source>
        <strain evidence="12">SCS5</strain>
    </source>
</reference>
<dbReference type="FunFam" id="3.40.50.10210:FF:000001">
    <property type="entry name" value="Nicotinate-nucleotide--dimethylbenzimidazole phosphoribosyltransferase"/>
    <property type="match status" value="1"/>
</dbReference>
<proteinExistence type="inferred from homology"/>
<dbReference type="CDD" id="cd02439">
    <property type="entry name" value="DMB-PRT_CobT"/>
    <property type="match status" value="1"/>
</dbReference>
<evidence type="ECO:0000256" key="6">
    <source>
        <dbReference type="ARBA" id="ARBA00022676"/>
    </source>
</evidence>
<dbReference type="UniPathway" id="UPA00061">
    <property type="reaction ID" value="UER00516"/>
</dbReference>
<dbReference type="Gene3D" id="3.40.109.10">
    <property type="entry name" value="NADH Oxidase"/>
    <property type="match status" value="1"/>
</dbReference>
<dbReference type="NCBIfam" id="TIGR03160">
    <property type="entry name" value="cobT_DBIPRT"/>
    <property type="match status" value="1"/>
</dbReference>
<comment type="pathway">
    <text evidence="1 10">Nucleoside biosynthesis; alpha-ribazole biosynthesis; alpha-ribazole from 5,6-dimethylbenzimidazole: step 1/2.</text>
</comment>
<dbReference type="GO" id="GO:0009236">
    <property type="term" value="P:cobalamin biosynthetic process"/>
    <property type="evidence" value="ECO:0007669"/>
    <property type="project" value="UniProtKB-UniRule"/>
</dbReference>
<sequence length="581" mass="64321">MRPEKWEAHNSEEPKFTREEKEGLYKAIHTRRDIRSYLSDPIDDEVLFRLLNAAHHAPSVGFTQPWNFLLIRENSVKKAFYDHFVSVNEAASRNYEGDRKLKYNSLKLQGILDAPVSILFTCDRNRDPENLLGRSTNRNTDLYSACLAVQNFWLAAQAEGLGAGWMSIFEPEFIKKLLEIPETVEPIALMTLGKPVWVPRSPILETVGWKARQNLSDLVYENRWGVSAHLSSDQGPKDRILPDPDTLKRRMDSLTKPVGSLGVLEDYVLKICNIQKTSRPVFDRKAILLFAGDHGIAEEGVSAYNRHVTAQMTYMFLSGGAAINSLCRGNGIDLRLNDLGVDHDFGDTVGLNHAKIRRGSRNFLKEPAMTEEETELAIESGRQSVRKLENRYGLLGIGEMGIGNTTSAAAIVCSILGKSPEECVGVGTGIGRSTLEKKIRVITRGLEKYADLPRNEWNSLVCFGGYEIAAMVGAIEEAVRCGIPLILDGMITGAAALIAFRRNPEVVSGCIAGHISSEPAHKWILEELGLRPVLDLNLALGEGSGAALAMGILESGCRMFAEMKTFEEANIRFAKNETSLF</sequence>
<dbReference type="NCBIfam" id="TIGR02476">
    <property type="entry name" value="BluB"/>
    <property type="match status" value="1"/>
</dbReference>
<dbReference type="HAMAP" id="MF_00230">
    <property type="entry name" value="CobT"/>
    <property type="match status" value="1"/>
</dbReference>
<keyword evidence="7 10" id="KW-0808">Transferase</keyword>
<dbReference type="Gene3D" id="3.40.50.10210">
    <property type="match status" value="1"/>
</dbReference>
<keyword evidence="13" id="KW-1185">Reference proteome</keyword>
<evidence type="ECO:0000256" key="3">
    <source>
        <dbReference type="ARBA" id="ARBA00011991"/>
    </source>
</evidence>
<evidence type="ECO:0000313" key="13">
    <source>
        <dbReference type="Proteomes" id="UP000297855"/>
    </source>
</evidence>
<dbReference type="InterPro" id="IPR029479">
    <property type="entry name" value="Nitroreductase"/>
</dbReference>
<evidence type="ECO:0000259" key="11">
    <source>
        <dbReference type="Pfam" id="PF00881"/>
    </source>
</evidence>
<keyword evidence="6 10" id="KW-0328">Glycosyltransferase</keyword>
<dbReference type="GO" id="GO:0008939">
    <property type="term" value="F:nicotinate-nucleotide-dimethylbenzimidazole phosphoribosyltransferase activity"/>
    <property type="evidence" value="ECO:0007669"/>
    <property type="project" value="UniProtKB-UniRule"/>
</dbReference>
<evidence type="ECO:0000256" key="7">
    <source>
        <dbReference type="ARBA" id="ARBA00022679"/>
    </source>
</evidence>
<dbReference type="InterPro" id="IPR023195">
    <property type="entry name" value="Nict_dMeBzImd_PRibTrfase_N"/>
</dbReference>
<name>A0A4R9GQ82_9LEPT</name>
<dbReference type="EMBL" id="RQEV01000008">
    <property type="protein sequence ID" value="TGK19345.1"/>
    <property type="molecule type" value="Genomic_DNA"/>
</dbReference>
<dbReference type="InterPro" id="IPR017846">
    <property type="entry name" value="Nict_dMeBzImd_PRibTrfase_bact"/>
</dbReference>
<dbReference type="AlphaFoldDB" id="A0A4R9GQ82"/>
<feature type="active site" description="Proton acceptor" evidence="10">
    <location>
        <position position="542"/>
    </location>
</feature>
<comment type="caution">
    <text evidence="12">The sequence shown here is derived from an EMBL/GenBank/DDBJ whole genome shotgun (WGS) entry which is preliminary data.</text>
</comment>
<gene>
    <name evidence="10 12" type="primary">cobT</name>
    <name evidence="12" type="ORF">EHO61_07690</name>
</gene>
<protein>
    <recommendedName>
        <fullName evidence="4 10">Nicotinate-nucleotide--dimethylbenzimidazole phosphoribosyltransferase</fullName>
        <shortName evidence="10">NN:DBI PRT</shortName>
        <ecNumber evidence="3 10">2.4.2.21</ecNumber>
    </recommendedName>
    <alternativeName>
        <fullName evidence="8 10">N(1)-alpha-phosphoribosyltransferase</fullName>
    </alternativeName>
</protein>
<dbReference type="Gene3D" id="1.10.1610.10">
    <property type="match status" value="1"/>
</dbReference>
<dbReference type="NCBIfam" id="NF000996">
    <property type="entry name" value="PRK00105.1"/>
    <property type="match status" value="1"/>
</dbReference>
<dbReference type="InterPro" id="IPR003200">
    <property type="entry name" value="Nict_dMeBzImd_PRibTrfase"/>
</dbReference>
<dbReference type="InterPro" id="IPR012825">
    <property type="entry name" value="BluB"/>
</dbReference>
<dbReference type="OrthoDB" id="9781491at2"/>
<evidence type="ECO:0000256" key="1">
    <source>
        <dbReference type="ARBA" id="ARBA00005049"/>
    </source>
</evidence>
<accession>A0A4R9GQ82</accession>
<evidence type="ECO:0000256" key="9">
    <source>
        <dbReference type="ARBA" id="ARBA00047340"/>
    </source>
</evidence>
<dbReference type="EC" id="2.4.2.21" evidence="3 10"/>
<dbReference type="Pfam" id="PF02277">
    <property type="entry name" value="DBI_PRT"/>
    <property type="match status" value="1"/>
</dbReference>
<comment type="catalytic activity">
    <reaction evidence="9 10">
        <text>5,6-dimethylbenzimidazole + nicotinate beta-D-ribonucleotide = alpha-ribazole 5'-phosphate + nicotinate + H(+)</text>
        <dbReference type="Rhea" id="RHEA:11196"/>
        <dbReference type="ChEBI" id="CHEBI:15378"/>
        <dbReference type="ChEBI" id="CHEBI:15890"/>
        <dbReference type="ChEBI" id="CHEBI:32544"/>
        <dbReference type="ChEBI" id="CHEBI:57502"/>
        <dbReference type="ChEBI" id="CHEBI:57918"/>
        <dbReference type="EC" id="2.4.2.21"/>
    </reaction>
</comment>
<dbReference type="Pfam" id="PF00881">
    <property type="entry name" value="Nitroreductase"/>
    <property type="match status" value="1"/>
</dbReference>
<dbReference type="InterPro" id="IPR036087">
    <property type="entry name" value="Nict_dMeBzImd_PRibTrfase_sf"/>
</dbReference>
<evidence type="ECO:0000256" key="4">
    <source>
        <dbReference type="ARBA" id="ARBA00015486"/>
    </source>
</evidence>
<dbReference type="PANTHER" id="PTHR43463:SF1">
    <property type="entry name" value="NICOTINATE-NUCLEOTIDE--DIMETHYLBENZIMIDAZOLE PHOSPHORIBOSYLTRANSFERASE"/>
    <property type="match status" value="1"/>
</dbReference>
<dbReference type="InterPro" id="IPR000415">
    <property type="entry name" value="Nitroreductase-like"/>
</dbReference>
<keyword evidence="5 10" id="KW-0169">Cobalamin biosynthesis</keyword>
<feature type="domain" description="Nitroreductase" evidence="11">
    <location>
        <begin position="28"/>
        <end position="194"/>
    </location>
</feature>
<evidence type="ECO:0000256" key="10">
    <source>
        <dbReference type="HAMAP-Rule" id="MF_00230"/>
    </source>
</evidence>
<organism evidence="12 13">
    <name type="scientific">Leptospira fluminis</name>
    <dbReference type="NCBI Taxonomy" id="2484979"/>
    <lineage>
        <taxon>Bacteria</taxon>
        <taxon>Pseudomonadati</taxon>
        <taxon>Spirochaetota</taxon>
        <taxon>Spirochaetia</taxon>
        <taxon>Leptospirales</taxon>
        <taxon>Leptospiraceae</taxon>
        <taxon>Leptospira</taxon>
    </lineage>
</organism>
<evidence type="ECO:0000256" key="8">
    <source>
        <dbReference type="ARBA" id="ARBA00030686"/>
    </source>
</evidence>
<evidence type="ECO:0000313" key="12">
    <source>
        <dbReference type="EMBL" id="TGK19345.1"/>
    </source>
</evidence>
<comment type="function">
    <text evidence="10">Catalyzes the synthesis of alpha-ribazole-5'-phosphate from nicotinate mononucleotide (NAMN) and 5,6-dimethylbenzimidazole (DMB).</text>
</comment>
<dbReference type="PANTHER" id="PTHR43463">
    <property type="entry name" value="NICOTINATE-NUCLEOTIDE--DIMETHYLBENZIMIDAZOLE PHOSPHORIBOSYLTRANSFERASE"/>
    <property type="match status" value="1"/>
</dbReference>
<dbReference type="GO" id="GO:0016491">
    <property type="term" value="F:oxidoreductase activity"/>
    <property type="evidence" value="ECO:0007669"/>
    <property type="project" value="InterPro"/>
</dbReference>
<dbReference type="Proteomes" id="UP000297855">
    <property type="component" value="Unassembled WGS sequence"/>
</dbReference>
<dbReference type="SUPFAM" id="SSF52733">
    <property type="entry name" value="Nicotinate mononucleotide:5,6-dimethylbenzimidazole phosphoribosyltransferase (CobT)"/>
    <property type="match status" value="1"/>
</dbReference>
<dbReference type="SUPFAM" id="SSF55469">
    <property type="entry name" value="FMN-dependent nitroreductase-like"/>
    <property type="match status" value="1"/>
</dbReference>
<evidence type="ECO:0000256" key="2">
    <source>
        <dbReference type="ARBA" id="ARBA00007110"/>
    </source>
</evidence>
<comment type="similarity">
    <text evidence="2 10">Belongs to the CobT family.</text>
</comment>